<evidence type="ECO:0000256" key="10">
    <source>
        <dbReference type="ARBA" id="ARBA00022840"/>
    </source>
</evidence>
<dbReference type="InterPro" id="IPR008266">
    <property type="entry name" value="Tyr_kinase_AS"/>
</dbReference>
<evidence type="ECO:0000256" key="8">
    <source>
        <dbReference type="ARBA" id="ARBA00022741"/>
    </source>
</evidence>
<sequence>MQGQDTAMIEEAPTIASDGAPGPVVYRPTVDKILNCGSTSIIGRLKPGVFLKSPRYSWRSCPAVEAHNSVKDIKHSFNVEEQILRILGEHPRIIMFLGSSEDPRGLLFVEANHGSLQAYLDHHNHTVDEPLRIKWCTQAADTIRYIHEKGVIHSDLRPENYLLHTDVSGILNLYLSDFGGSTCGDIDGGHLPDSGSVFYTIMTDHWPYKSPGPFESVEDKWRYEAKVDGLSSQGIFPTVKGLAGGGIILGCWTGQYKDVGTILVDQELLLKESRIDRSY</sequence>
<evidence type="ECO:0000256" key="12">
    <source>
        <dbReference type="ARBA" id="ARBA00033194"/>
    </source>
</evidence>
<evidence type="ECO:0000259" key="17">
    <source>
        <dbReference type="PROSITE" id="PS50011"/>
    </source>
</evidence>
<dbReference type="InterPro" id="IPR011009">
    <property type="entry name" value="Kinase-like_dom_sf"/>
</dbReference>
<dbReference type="GO" id="GO:0005524">
    <property type="term" value="F:ATP binding"/>
    <property type="evidence" value="ECO:0007669"/>
    <property type="project" value="UniProtKB-KW"/>
</dbReference>
<reference evidence="18 19" key="1">
    <citation type="submission" date="2016-03" db="EMBL/GenBank/DDBJ databases">
        <authorList>
            <person name="Ploux O."/>
        </authorList>
    </citation>
    <scope>NUCLEOTIDE SEQUENCE [LARGE SCALE GENOMIC DNA]</scope>
    <source>
        <strain evidence="18 19">UAMH 11012</strain>
    </source>
</reference>
<evidence type="ECO:0000313" key="19">
    <source>
        <dbReference type="Proteomes" id="UP000184330"/>
    </source>
</evidence>
<evidence type="ECO:0000256" key="7">
    <source>
        <dbReference type="ARBA" id="ARBA00022679"/>
    </source>
</evidence>
<dbReference type="InterPro" id="IPR000719">
    <property type="entry name" value="Prot_kinase_dom"/>
</dbReference>
<feature type="domain" description="Protein kinase" evidence="17">
    <location>
        <begin position="10"/>
        <end position="279"/>
    </location>
</feature>
<dbReference type="Gene3D" id="1.10.510.10">
    <property type="entry name" value="Transferase(Phosphotransferase) domain 1"/>
    <property type="match status" value="1"/>
</dbReference>
<keyword evidence="9" id="KW-0418">Kinase</keyword>
<evidence type="ECO:0000256" key="1">
    <source>
        <dbReference type="ARBA" id="ARBA00003747"/>
    </source>
</evidence>
<feature type="binding site" evidence="16">
    <location>
        <position position="177"/>
    </location>
    <ligand>
        <name>ATP</name>
        <dbReference type="ChEBI" id="CHEBI:30616"/>
    </ligand>
</feature>
<evidence type="ECO:0000256" key="14">
    <source>
        <dbReference type="ARBA" id="ARBA00048679"/>
    </source>
</evidence>
<comment type="function">
    <text evidence="1">Component of the EKC/KEOPS complex that is required for the formation of a threonylcarbamoyl group on adenosine at position 37 (t(6)A37) in tRNAs that read codons beginning with adenine. The complex is probably involved in the transfer of the threonylcarbamoyl moiety of threonylcarbamoyl-AMP (TC-AMP) to the N6 group of A37. BUD32 has ATPase activity in the context of the EKC/KEOPS complex and likely plays a supporting role to the catalytic subunit KAE1. The EKC/KEOPS complex also promotes both telomere uncapping and telomere elongation. The complex is required for efficient recruitment of transcriptional coactivators.</text>
</comment>
<dbReference type="PROSITE" id="PS50011">
    <property type="entry name" value="PROTEIN_KINASE_DOM"/>
    <property type="match status" value="1"/>
</dbReference>
<evidence type="ECO:0000256" key="16">
    <source>
        <dbReference type="PIRSR" id="PIRSR630616-2"/>
    </source>
</evidence>
<dbReference type="AlphaFoldDB" id="A0A1L7XPA6"/>
<accession>A0A1L7XPA6</accession>
<protein>
    <recommendedName>
        <fullName evidence="5">EKC/KEOPS complex subunit BUD32</fullName>
        <ecNumber evidence="3">2.7.11.1</ecNumber>
    </recommendedName>
    <alternativeName>
        <fullName evidence="11 12">Atypical Serine/threonine protein kinase BUD32</fullName>
    </alternativeName>
    <alternativeName>
        <fullName evidence="4">EKC/KEOPS complex subunit bud32</fullName>
    </alternativeName>
</protein>
<organism evidence="18 19">
    <name type="scientific">Phialocephala subalpina</name>
    <dbReference type="NCBI Taxonomy" id="576137"/>
    <lineage>
        <taxon>Eukaryota</taxon>
        <taxon>Fungi</taxon>
        <taxon>Dikarya</taxon>
        <taxon>Ascomycota</taxon>
        <taxon>Pezizomycotina</taxon>
        <taxon>Leotiomycetes</taxon>
        <taxon>Helotiales</taxon>
        <taxon>Mollisiaceae</taxon>
        <taxon>Phialocephala</taxon>
        <taxon>Phialocephala fortinii species complex</taxon>
    </lineage>
</organism>
<keyword evidence="19" id="KW-1185">Reference proteome</keyword>
<evidence type="ECO:0000256" key="9">
    <source>
        <dbReference type="ARBA" id="ARBA00022777"/>
    </source>
</evidence>
<feature type="active site" description="Proton acceptor" evidence="15">
    <location>
        <position position="155"/>
    </location>
</feature>
<comment type="catalytic activity">
    <reaction evidence="14">
        <text>L-seryl-[protein] + ATP = O-phospho-L-seryl-[protein] + ADP + H(+)</text>
        <dbReference type="Rhea" id="RHEA:17989"/>
        <dbReference type="Rhea" id="RHEA-COMP:9863"/>
        <dbReference type="Rhea" id="RHEA-COMP:11604"/>
        <dbReference type="ChEBI" id="CHEBI:15378"/>
        <dbReference type="ChEBI" id="CHEBI:29999"/>
        <dbReference type="ChEBI" id="CHEBI:30616"/>
        <dbReference type="ChEBI" id="CHEBI:83421"/>
        <dbReference type="ChEBI" id="CHEBI:456216"/>
        <dbReference type="EC" id="2.7.11.1"/>
    </reaction>
</comment>
<evidence type="ECO:0000256" key="3">
    <source>
        <dbReference type="ARBA" id="ARBA00012513"/>
    </source>
</evidence>
<keyword evidence="8 16" id="KW-0547">Nucleotide-binding</keyword>
<evidence type="ECO:0000256" key="2">
    <source>
        <dbReference type="ARBA" id="ARBA00011534"/>
    </source>
</evidence>
<name>A0A1L7XPA6_9HELO</name>
<keyword evidence="7" id="KW-0808">Transferase</keyword>
<dbReference type="STRING" id="576137.A0A1L7XPA6"/>
<comment type="subunit">
    <text evidence="2">Component of the EKC/KEOPS complex composed of at least BUD32, CGI121, GON7, KAE1 and PCC1; the whole complex dimerizes.</text>
</comment>
<keyword evidence="10 16" id="KW-0067">ATP-binding</keyword>
<evidence type="ECO:0000313" key="18">
    <source>
        <dbReference type="EMBL" id="CZR66863.1"/>
    </source>
</evidence>
<dbReference type="PANTHER" id="PTHR24350">
    <property type="entry name" value="SERINE/THREONINE-PROTEIN KINASE IAL-RELATED"/>
    <property type="match status" value="1"/>
</dbReference>
<dbReference type="PROSITE" id="PS00109">
    <property type="entry name" value="PROTEIN_KINASE_TYR"/>
    <property type="match status" value="1"/>
</dbReference>
<evidence type="ECO:0000256" key="5">
    <source>
        <dbReference type="ARBA" id="ARBA00019973"/>
    </source>
</evidence>
<dbReference type="GO" id="GO:0004674">
    <property type="term" value="F:protein serine/threonine kinase activity"/>
    <property type="evidence" value="ECO:0007669"/>
    <property type="project" value="UniProtKB-KW"/>
</dbReference>
<proteinExistence type="predicted"/>
<dbReference type="OrthoDB" id="1668230at2759"/>
<gene>
    <name evidence="18" type="ORF">PAC_16764</name>
</gene>
<evidence type="ECO:0000256" key="4">
    <source>
        <dbReference type="ARBA" id="ARBA00013948"/>
    </source>
</evidence>
<evidence type="ECO:0000256" key="6">
    <source>
        <dbReference type="ARBA" id="ARBA00022527"/>
    </source>
</evidence>
<keyword evidence="6" id="KW-0723">Serine/threonine-protein kinase</keyword>
<feature type="binding site" evidence="16">
    <location>
        <begin position="159"/>
        <end position="160"/>
    </location>
    <ligand>
        <name>ATP</name>
        <dbReference type="ChEBI" id="CHEBI:30616"/>
    </ligand>
</feature>
<dbReference type="EMBL" id="FJOG01000040">
    <property type="protein sequence ID" value="CZR66863.1"/>
    <property type="molecule type" value="Genomic_DNA"/>
</dbReference>
<comment type="catalytic activity">
    <reaction evidence="13">
        <text>L-threonyl-[protein] + ATP = O-phospho-L-threonyl-[protein] + ADP + H(+)</text>
        <dbReference type="Rhea" id="RHEA:46608"/>
        <dbReference type="Rhea" id="RHEA-COMP:11060"/>
        <dbReference type="Rhea" id="RHEA-COMP:11605"/>
        <dbReference type="ChEBI" id="CHEBI:15378"/>
        <dbReference type="ChEBI" id="CHEBI:30013"/>
        <dbReference type="ChEBI" id="CHEBI:30616"/>
        <dbReference type="ChEBI" id="CHEBI:61977"/>
        <dbReference type="ChEBI" id="CHEBI:456216"/>
        <dbReference type="EC" id="2.7.11.1"/>
    </reaction>
</comment>
<dbReference type="Proteomes" id="UP000184330">
    <property type="component" value="Unassembled WGS sequence"/>
</dbReference>
<dbReference type="EC" id="2.7.11.1" evidence="3"/>
<dbReference type="InterPro" id="IPR030616">
    <property type="entry name" value="Aur-like"/>
</dbReference>
<evidence type="ECO:0000256" key="11">
    <source>
        <dbReference type="ARBA" id="ARBA00030980"/>
    </source>
</evidence>
<dbReference type="Pfam" id="PF00069">
    <property type="entry name" value="Pkinase"/>
    <property type="match status" value="1"/>
</dbReference>
<evidence type="ECO:0000256" key="13">
    <source>
        <dbReference type="ARBA" id="ARBA00047899"/>
    </source>
</evidence>
<dbReference type="SUPFAM" id="SSF56112">
    <property type="entry name" value="Protein kinase-like (PK-like)"/>
    <property type="match status" value="1"/>
</dbReference>
<evidence type="ECO:0000256" key="15">
    <source>
        <dbReference type="PIRSR" id="PIRSR630616-1"/>
    </source>
</evidence>